<dbReference type="RefSeq" id="WP_245826925.1">
    <property type="nucleotide sequence ID" value="NZ_FUYS01000005.1"/>
</dbReference>
<evidence type="ECO:0000259" key="1">
    <source>
        <dbReference type="Pfam" id="PF18925"/>
    </source>
</evidence>
<dbReference type="STRING" id="623280.SAMN05660226_02350"/>
<evidence type="ECO:0000313" key="2">
    <source>
        <dbReference type="EMBL" id="SKB62973.1"/>
    </source>
</evidence>
<protein>
    <recommendedName>
        <fullName evidence="1">DUF5675 domain-containing protein</fullName>
    </recommendedName>
</protein>
<keyword evidence="3" id="KW-1185">Reference proteome</keyword>
<dbReference type="EMBL" id="FUYS01000005">
    <property type="protein sequence ID" value="SKB62973.1"/>
    <property type="molecule type" value="Genomic_DNA"/>
</dbReference>
<dbReference type="Proteomes" id="UP000190541">
    <property type="component" value="Unassembled WGS sequence"/>
</dbReference>
<proteinExistence type="predicted"/>
<name>A0A1T5CUG9_9SPHI</name>
<gene>
    <name evidence="2" type="ORF">SAMN05660226_02350</name>
</gene>
<dbReference type="Pfam" id="PF18925">
    <property type="entry name" value="DUF5675"/>
    <property type="match status" value="1"/>
</dbReference>
<dbReference type="AlphaFoldDB" id="A0A1T5CUG9"/>
<accession>A0A1T5CUG9</accession>
<reference evidence="2 3" key="1">
    <citation type="submission" date="2017-02" db="EMBL/GenBank/DDBJ databases">
        <authorList>
            <person name="Peterson S.W."/>
        </authorList>
    </citation>
    <scope>NUCLEOTIDE SEQUENCE [LARGE SCALE GENOMIC DNA]</scope>
    <source>
        <strain evidence="2 3">DSM 22899</strain>
    </source>
</reference>
<dbReference type="InterPro" id="IPR043732">
    <property type="entry name" value="DUF5675"/>
</dbReference>
<organism evidence="2 3">
    <name type="scientific">Parapedobacter luteus</name>
    <dbReference type="NCBI Taxonomy" id="623280"/>
    <lineage>
        <taxon>Bacteria</taxon>
        <taxon>Pseudomonadati</taxon>
        <taxon>Bacteroidota</taxon>
        <taxon>Sphingobacteriia</taxon>
        <taxon>Sphingobacteriales</taxon>
        <taxon>Sphingobacteriaceae</taxon>
        <taxon>Parapedobacter</taxon>
    </lineage>
</organism>
<feature type="domain" description="DUF5675" evidence="1">
    <location>
        <begin position="6"/>
        <end position="116"/>
    </location>
</feature>
<sequence length="144" mass="15967">MMELHLKRRYYPEGTNGEISYQHRAVCACIELPWRGNRRFISCIPEGRYRLVKRMHSRWGEQLAVANVPGREGILIHPANDALTQLQGCIAPVTKCTAPGAGQYSRVALDRLKDLVYPVLDAGEEVWLVIVAASVVGGQVTGNP</sequence>
<evidence type="ECO:0000313" key="3">
    <source>
        <dbReference type="Proteomes" id="UP000190541"/>
    </source>
</evidence>